<proteinExistence type="predicted"/>
<accession>A0A089HU94</accession>
<dbReference type="KEGG" id="pdu:PDUR_22250"/>
<dbReference type="Proteomes" id="UP000029409">
    <property type="component" value="Chromosome"/>
</dbReference>
<reference evidence="1 2" key="1">
    <citation type="submission" date="2014-08" db="EMBL/GenBank/DDBJ databases">
        <title>Comparative genomics of the Paenibacillus odorifer group.</title>
        <authorList>
            <person name="den Bakker H.C."/>
            <person name="Tsai Y.-C."/>
            <person name="Martin N."/>
            <person name="Korlach J."/>
            <person name="Wiedmann M."/>
        </authorList>
    </citation>
    <scope>NUCLEOTIDE SEQUENCE [LARGE SCALE GENOMIC DNA]</scope>
    <source>
        <strain evidence="1 2">DSM 1735</strain>
    </source>
</reference>
<dbReference type="EMBL" id="CP009288">
    <property type="protein sequence ID" value="AIQ14320.1"/>
    <property type="molecule type" value="Genomic_DNA"/>
</dbReference>
<gene>
    <name evidence="1" type="ORF">PDUR_22250</name>
</gene>
<dbReference type="AlphaFoldDB" id="A0A089HU94"/>
<dbReference type="OrthoDB" id="2086109at2"/>
<evidence type="ECO:0000313" key="2">
    <source>
        <dbReference type="Proteomes" id="UP000029409"/>
    </source>
</evidence>
<organism evidence="1 2">
    <name type="scientific">Paenibacillus durus</name>
    <name type="common">Paenibacillus azotofixans</name>
    <dbReference type="NCBI Taxonomy" id="44251"/>
    <lineage>
        <taxon>Bacteria</taxon>
        <taxon>Bacillati</taxon>
        <taxon>Bacillota</taxon>
        <taxon>Bacilli</taxon>
        <taxon>Bacillales</taxon>
        <taxon>Paenibacillaceae</taxon>
        <taxon>Paenibacillus</taxon>
    </lineage>
</organism>
<dbReference type="RefSeq" id="WP_042208099.1">
    <property type="nucleotide sequence ID" value="NZ_CP009288.1"/>
</dbReference>
<protein>
    <submittedName>
        <fullName evidence="1">Uncharacterized protein</fullName>
    </submittedName>
</protein>
<sequence length="129" mass="15066">MLNGLEVTPHASIDDELINYISDTLNWIKAWYPNGSYEKGLDRYGYSIIKEEENIKLFKDIIISWRNLFINAPERIILTGDYGWEVDSIKGFYVKNEFKKQDIIDQISDLVIVVEKALDTKTYVIHYGI</sequence>
<dbReference type="eggNOG" id="ENOG50331ET">
    <property type="taxonomic scope" value="Bacteria"/>
</dbReference>
<evidence type="ECO:0000313" key="1">
    <source>
        <dbReference type="EMBL" id="AIQ14320.1"/>
    </source>
</evidence>
<keyword evidence="2" id="KW-1185">Reference proteome</keyword>
<name>A0A089HU94_PAEDU</name>